<organism evidence="1 2">
    <name type="scientific">Sulfurimonas diazotrophicus</name>
    <dbReference type="NCBI Taxonomy" id="3131939"/>
    <lineage>
        <taxon>Bacteria</taxon>
        <taxon>Pseudomonadati</taxon>
        <taxon>Campylobacterota</taxon>
        <taxon>Epsilonproteobacteria</taxon>
        <taxon>Campylobacterales</taxon>
        <taxon>Sulfurimonadaceae</taxon>
        <taxon>Sulfurimonas</taxon>
    </lineage>
</organism>
<proteinExistence type="predicted"/>
<evidence type="ECO:0000313" key="1">
    <source>
        <dbReference type="EMBL" id="XAU14826.1"/>
    </source>
</evidence>
<dbReference type="Proteomes" id="UP001447842">
    <property type="component" value="Chromosome"/>
</dbReference>
<dbReference type="InterPro" id="IPR029044">
    <property type="entry name" value="Nucleotide-diphossugar_trans"/>
</dbReference>
<accession>A0ABZ3HAW6</accession>
<name>A0ABZ3HAW6_9BACT</name>
<dbReference type="SUPFAM" id="SSF53448">
    <property type="entry name" value="Nucleotide-diphospho-sugar transferases"/>
    <property type="match status" value="1"/>
</dbReference>
<evidence type="ECO:0000313" key="2">
    <source>
        <dbReference type="Proteomes" id="UP001447842"/>
    </source>
</evidence>
<dbReference type="RefSeq" id="WP_345972459.1">
    <property type="nucleotide sequence ID" value="NZ_CP147920.1"/>
</dbReference>
<reference evidence="1 2" key="1">
    <citation type="submission" date="2024-03" db="EMBL/GenBank/DDBJ databases">
        <title>Sulfurimonas sp. HSL3-1.</title>
        <authorList>
            <person name="Wang S."/>
        </authorList>
    </citation>
    <scope>NUCLEOTIDE SEQUENCE [LARGE SCALE GENOMIC DNA]</scope>
    <source>
        <strain evidence="1 2">HSL3-1</strain>
    </source>
</reference>
<protein>
    <recommendedName>
        <fullName evidence="3">Glycosyltransferase family 2 protein</fullName>
    </recommendedName>
</protein>
<gene>
    <name evidence="1" type="ORF">WCY31_11350</name>
</gene>
<dbReference type="EMBL" id="CP147920">
    <property type="protein sequence ID" value="XAU14826.1"/>
    <property type="molecule type" value="Genomic_DNA"/>
</dbReference>
<evidence type="ECO:0008006" key="3">
    <source>
        <dbReference type="Google" id="ProtNLM"/>
    </source>
</evidence>
<sequence length="365" mass="42611">MTFTIKSIEDIENLRFRYLQFAPFDKVVIDKAKIKKQGVLRWAIKYAFWNVSSNGSIIIKDSSYDGYTEREIKKDFWQTKRELFKTLGGEVEPLKLSENEIEVKKLRSSSYSNTGVTFGVVFSGSKSEEPVLINCLESLRKTCEKSPNIPSEIIVCGPSEYSAHHLQEMFKDSINFHYLQYDAAVEHGRFLIGKKKNFLLQRSSYNVVTIMHARIEVEEDFVNKIFYRQFDMISPQVQGLEDGKLYDYLSYILIRSYNFDASASNPLSTDYFSEKYLYYMKNYYPYIDGGMIVFNKNVIKEEPFNNKLAWAEAEDVDVAQQCYGEGILIDFYKDIICCSQTVKYRLKPSTLKKINIFMINLKRFL</sequence>
<keyword evidence="2" id="KW-1185">Reference proteome</keyword>